<evidence type="ECO:0000313" key="1">
    <source>
        <dbReference type="EMBL" id="VDO69700.1"/>
    </source>
</evidence>
<keyword evidence="2" id="KW-1185">Reference proteome</keyword>
<protein>
    <submittedName>
        <fullName evidence="1">Uncharacterized protein</fullName>
    </submittedName>
</protein>
<dbReference type="AlphaFoldDB" id="A0A183NE19"/>
<dbReference type="Proteomes" id="UP000269396">
    <property type="component" value="Unassembled WGS sequence"/>
</dbReference>
<gene>
    <name evidence="1" type="ORF">SMTD_LOCUS355</name>
</gene>
<name>A0A183NE19_9TREM</name>
<evidence type="ECO:0000313" key="2">
    <source>
        <dbReference type="Proteomes" id="UP000269396"/>
    </source>
</evidence>
<dbReference type="EMBL" id="UZAL01000297">
    <property type="protein sequence ID" value="VDO69700.1"/>
    <property type="molecule type" value="Genomic_DNA"/>
</dbReference>
<proteinExistence type="predicted"/>
<sequence>MERETNHNIRSSGDATSITQDYTGVVMALNLKSRQALNKISVDNLLYSIDLIGTARTRKDQNALLSLRQSQMG</sequence>
<accession>A0A183NE19</accession>
<reference evidence="1 2" key="1">
    <citation type="submission" date="2018-11" db="EMBL/GenBank/DDBJ databases">
        <authorList>
            <consortium name="Pathogen Informatics"/>
        </authorList>
    </citation>
    <scope>NUCLEOTIDE SEQUENCE [LARGE SCALE GENOMIC DNA]</scope>
    <source>
        <strain>Denwood</strain>
        <strain evidence="2">Zambia</strain>
    </source>
</reference>
<organism evidence="1 2">
    <name type="scientific">Schistosoma mattheei</name>
    <dbReference type="NCBI Taxonomy" id="31246"/>
    <lineage>
        <taxon>Eukaryota</taxon>
        <taxon>Metazoa</taxon>
        <taxon>Spiralia</taxon>
        <taxon>Lophotrochozoa</taxon>
        <taxon>Platyhelminthes</taxon>
        <taxon>Trematoda</taxon>
        <taxon>Digenea</taxon>
        <taxon>Strigeidida</taxon>
        <taxon>Schistosomatoidea</taxon>
        <taxon>Schistosomatidae</taxon>
        <taxon>Schistosoma</taxon>
    </lineage>
</organism>